<reference evidence="2" key="2">
    <citation type="submission" date="2015-01" db="EMBL/GenBank/DDBJ databases">
        <title>Evolutionary Origins and Diversification of the Mycorrhizal Mutualists.</title>
        <authorList>
            <consortium name="DOE Joint Genome Institute"/>
            <consortium name="Mycorrhizal Genomics Consortium"/>
            <person name="Kohler A."/>
            <person name="Kuo A."/>
            <person name="Nagy L.G."/>
            <person name="Floudas D."/>
            <person name="Copeland A."/>
            <person name="Barry K.W."/>
            <person name="Cichocki N."/>
            <person name="Veneault-Fourrey C."/>
            <person name="LaButti K."/>
            <person name="Lindquist E.A."/>
            <person name="Lipzen A."/>
            <person name="Lundell T."/>
            <person name="Morin E."/>
            <person name="Murat C."/>
            <person name="Riley R."/>
            <person name="Ohm R."/>
            <person name="Sun H."/>
            <person name="Tunlid A."/>
            <person name="Henrissat B."/>
            <person name="Grigoriev I.V."/>
            <person name="Hibbett D.S."/>
            <person name="Martin F."/>
        </authorList>
    </citation>
    <scope>NUCLEOTIDE SEQUENCE [LARGE SCALE GENOMIC DNA]</scope>
    <source>
        <strain evidence="2">Foug A</strain>
    </source>
</reference>
<reference evidence="1 2" key="1">
    <citation type="submission" date="2014-04" db="EMBL/GenBank/DDBJ databases">
        <authorList>
            <consortium name="DOE Joint Genome Institute"/>
            <person name="Kuo A."/>
            <person name="Kohler A."/>
            <person name="Nagy L.G."/>
            <person name="Floudas D."/>
            <person name="Copeland A."/>
            <person name="Barry K.W."/>
            <person name="Cichocki N."/>
            <person name="Veneault-Fourrey C."/>
            <person name="LaButti K."/>
            <person name="Lindquist E.A."/>
            <person name="Lipzen A."/>
            <person name="Lundell T."/>
            <person name="Morin E."/>
            <person name="Murat C."/>
            <person name="Sun H."/>
            <person name="Tunlid A."/>
            <person name="Henrissat B."/>
            <person name="Grigoriev I.V."/>
            <person name="Hibbett D.S."/>
            <person name="Martin F."/>
            <person name="Nordberg H.P."/>
            <person name="Cantor M.N."/>
            <person name="Hua S.X."/>
        </authorList>
    </citation>
    <scope>NUCLEOTIDE SEQUENCE [LARGE SCALE GENOMIC DNA]</scope>
    <source>
        <strain evidence="1 2">Foug A</strain>
    </source>
</reference>
<gene>
    <name evidence="1" type="ORF">SCLCIDRAFT_1221520</name>
</gene>
<dbReference type="Proteomes" id="UP000053989">
    <property type="component" value="Unassembled WGS sequence"/>
</dbReference>
<dbReference type="HOGENOM" id="CLU_3070017_0_0_1"/>
<evidence type="ECO:0000313" key="2">
    <source>
        <dbReference type="Proteomes" id="UP000053989"/>
    </source>
</evidence>
<accession>A0A0C3D252</accession>
<dbReference type="AlphaFoldDB" id="A0A0C3D252"/>
<name>A0A0C3D252_9AGAM</name>
<organism evidence="1 2">
    <name type="scientific">Scleroderma citrinum Foug A</name>
    <dbReference type="NCBI Taxonomy" id="1036808"/>
    <lineage>
        <taxon>Eukaryota</taxon>
        <taxon>Fungi</taxon>
        <taxon>Dikarya</taxon>
        <taxon>Basidiomycota</taxon>
        <taxon>Agaricomycotina</taxon>
        <taxon>Agaricomycetes</taxon>
        <taxon>Agaricomycetidae</taxon>
        <taxon>Boletales</taxon>
        <taxon>Sclerodermatineae</taxon>
        <taxon>Sclerodermataceae</taxon>
        <taxon>Scleroderma</taxon>
    </lineage>
</organism>
<protein>
    <submittedName>
        <fullName evidence="1">Uncharacterized protein</fullName>
    </submittedName>
</protein>
<proteinExistence type="predicted"/>
<keyword evidence="2" id="KW-1185">Reference proteome</keyword>
<dbReference type="InParanoid" id="A0A0C3D252"/>
<dbReference type="EMBL" id="KN822144">
    <property type="protein sequence ID" value="KIM54910.1"/>
    <property type="molecule type" value="Genomic_DNA"/>
</dbReference>
<sequence length="53" mass="6100">MTQYYGTYFKPRAGPVLWKTVNCEDMKLFPTREGSMLTKASEWLPGTGTKEPR</sequence>
<evidence type="ECO:0000313" key="1">
    <source>
        <dbReference type="EMBL" id="KIM54910.1"/>
    </source>
</evidence>